<sequence length="85" mass="8594">TAKLSKAAKEKIRESAGIGNGLLQVGDRKDGEEPAGQPSSSSSKGHLPIDELIKFITGSGNKSGGSAKPKPSGGPRGKGPKGSRR</sequence>
<protein>
    <submittedName>
        <fullName evidence="1">Uncharacterized protein</fullName>
    </submittedName>
</protein>
<organism evidence="1 2">
    <name type="scientific">Coemansia aciculifera</name>
    <dbReference type="NCBI Taxonomy" id="417176"/>
    <lineage>
        <taxon>Eukaryota</taxon>
        <taxon>Fungi</taxon>
        <taxon>Fungi incertae sedis</taxon>
        <taxon>Zoopagomycota</taxon>
        <taxon>Kickxellomycotina</taxon>
        <taxon>Kickxellomycetes</taxon>
        <taxon>Kickxellales</taxon>
        <taxon>Kickxellaceae</taxon>
        <taxon>Coemansia</taxon>
    </lineage>
</organism>
<accession>A0ACC1LT03</accession>
<comment type="caution">
    <text evidence="1">The sequence shown here is derived from an EMBL/GenBank/DDBJ whole genome shotgun (WGS) entry which is preliminary data.</text>
</comment>
<keyword evidence="2" id="KW-1185">Reference proteome</keyword>
<gene>
    <name evidence="1" type="ORF">IWW38_006152</name>
</gene>
<feature type="non-terminal residue" evidence="1">
    <location>
        <position position="1"/>
    </location>
</feature>
<reference evidence="1" key="1">
    <citation type="submission" date="2022-07" db="EMBL/GenBank/DDBJ databases">
        <title>Phylogenomic reconstructions and comparative analyses of Kickxellomycotina fungi.</title>
        <authorList>
            <person name="Reynolds N.K."/>
            <person name="Stajich J.E."/>
            <person name="Barry K."/>
            <person name="Grigoriev I.V."/>
            <person name="Crous P."/>
            <person name="Smith M.E."/>
        </authorList>
    </citation>
    <scope>NUCLEOTIDE SEQUENCE</scope>
    <source>
        <strain evidence="1">CBS 190363</strain>
    </source>
</reference>
<dbReference type="EMBL" id="JANBVB010003356">
    <property type="protein sequence ID" value="KAJ2879245.1"/>
    <property type="molecule type" value="Genomic_DNA"/>
</dbReference>
<dbReference type="Proteomes" id="UP001139981">
    <property type="component" value="Unassembled WGS sequence"/>
</dbReference>
<name>A0ACC1LT03_9FUNG</name>
<evidence type="ECO:0000313" key="1">
    <source>
        <dbReference type="EMBL" id="KAJ2879245.1"/>
    </source>
</evidence>
<evidence type="ECO:0000313" key="2">
    <source>
        <dbReference type="Proteomes" id="UP001139981"/>
    </source>
</evidence>
<proteinExistence type="predicted"/>